<evidence type="ECO:0000313" key="2">
    <source>
        <dbReference type="Proteomes" id="UP000821845"/>
    </source>
</evidence>
<keyword evidence="2" id="KW-1185">Reference proteome</keyword>
<comment type="caution">
    <text evidence="1">The sequence shown here is derived from an EMBL/GenBank/DDBJ whole genome shotgun (WGS) entry which is preliminary data.</text>
</comment>
<organism evidence="1 2">
    <name type="scientific">Hyalomma asiaticum</name>
    <name type="common">Tick</name>
    <dbReference type="NCBI Taxonomy" id="266040"/>
    <lineage>
        <taxon>Eukaryota</taxon>
        <taxon>Metazoa</taxon>
        <taxon>Ecdysozoa</taxon>
        <taxon>Arthropoda</taxon>
        <taxon>Chelicerata</taxon>
        <taxon>Arachnida</taxon>
        <taxon>Acari</taxon>
        <taxon>Parasitiformes</taxon>
        <taxon>Ixodida</taxon>
        <taxon>Ixodoidea</taxon>
        <taxon>Ixodidae</taxon>
        <taxon>Hyalomminae</taxon>
        <taxon>Hyalomma</taxon>
    </lineage>
</organism>
<protein>
    <submittedName>
        <fullName evidence="1">Uncharacterized protein</fullName>
    </submittedName>
</protein>
<reference evidence="1" key="1">
    <citation type="submission" date="2020-05" db="EMBL/GenBank/DDBJ databases">
        <title>Large-scale comparative analyses of tick genomes elucidate their genetic diversity and vector capacities.</title>
        <authorList>
            <person name="Jia N."/>
            <person name="Wang J."/>
            <person name="Shi W."/>
            <person name="Du L."/>
            <person name="Sun Y."/>
            <person name="Zhan W."/>
            <person name="Jiang J."/>
            <person name="Wang Q."/>
            <person name="Zhang B."/>
            <person name="Ji P."/>
            <person name="Sakyi L.B."/>
            <person name="Cui X."/>
            <person name="Yuan T."/>
            <person name="Jiang B."/>
            <person name="Yang W."/>
            <person name="Lam T.T.-Y."/>
            <person name="Chang Q."/>
            <person name="Ding S."/>
            <person name="Wang X."/>
            <person name="Zhu J."/>
            <person name="Ruan X."/>
            <person name="Zhao L."/>
            <person name="Wei J."/>
            <person name="Que T."/>
            <person name="Du C."/>
            <person name="Cheng J."/>
            <person name="Dai P."/>
            <person name="Han X."/>
            <person name="Huang E."/>
            <person name="Gao Y."/>
            <person name="Liu J."/>
            <person name="Shao H."/>
            <person name="Ye R."/>
            <person name="Li L."/>
            <person name="Wei W."/>
            <person name="Wang X."/>
            <person name="Wang C."/>
            <person name="Yang T."/>
            <person name="Huo Q."/>
            <person name="Li W."/>
            <person name="Guo W."/>
            <person name="Chen H."/>
            <person name="Zhou L."/>
            <person name="Ni X."/>
            <person name="Tian J."/>
            <person name="Zhou Y."/>
            <person name="Sheng Y."/>
            <person name="Liu T."/>
            <person name="Pan Y."/>
            <person name="Xia L."/>
            <person name="Li J."/>
            <person name="Zhao F."/>
            <person name="Cao W."/>
        </authorList>
    </citation>
    <scope>NUCLEOTIDE SEQUENCE</scope>
    <source>
        <strain evidence="1">Hyas-2018</strain>
    </source>
</reference>
<dbReference type="EMBL" id="CM023481">
    <property type="protein sequence ID" value="KAH6945212.1"/>
    <property type="molecule type" value="Genomic_DNA"/>
</dbReference>
<name>A0ACB7TCG7_HYAAI</name>
<accession>A0ACB7TCG7</accession>
<evidence type="ECO:0000313" key="1">
    <source>
        <dbReference type="EMBL" id="KAH6945212.1"/>
    </source>
</evidence>
<proteinExistence type="predicted"/>
<sequence length="132" mass="14027">MAIFRAVSGCRAAPIFSSVGVLAQVRTPPGALLGARSFPSPLFSEHAQGRRRRKLSWPDSEKPCARSPSLVRERRETGIRLRHPECVATADDRCTSGTVKATGGGHLAQASEANMTAAEERRCVVPSADGAS</sequence>
<gene>
    <name evidence="1" type="ORF">HPB50_007562</name>
</gene>
<dbReference type="Proteomes" id="UP000821845">
    <property type="component" value="Chromosome 1"/>
</dbReference>